<evidence type="ECO:0000313" key="1">
    <source>
        <dbReference type="EMBL" id="GBN09478.1"/>
    </source>
</evidence>
<organism evidence="1 2">
    <name type="scientific">Araneus ventricosus</name>
    <name type="common">Orbweaver spider</name>
    <name type="synonym">Epeira ventricosa</name>
    <dbReference type="NCBI Taxonomy" id="182803"/>
    <lineage>
        <taxon>Eukaryota</taxon>
        <taxon>Metazoa</taxon>
        <taxon>Ecdysozoa</taxon>
        <taxon>Arthropoda</taxon>
        <taxon>Chelicerata</taxon>
        <taxon>Arachnida</taxon>
        <taxon>Araneae</taxon>
        <taxon>Araneomorphae</taxon>
        <taxon>Entelegynae</taxon>
        <taxon>Araneoidea</taxon>
        <taxon>Araneidae</taxon>
        <taxon>Araneus</taxon>
    </lineage>
</organism>
<comment type="caution">
    <text evidence="1">The sequence shown here is derived from an EMBL/GenBank/DDBJ whole genome shotgun (WGS) entry which is preliminary data.</text>
</comment>
<dbReference type="OrthoDB" id="6471039at2759"/>
<proteinExistence type="predicted"/>
<gene>
    <name evidence="1" type="ORF">AVEN_269293_1</name>
</gene>
<sequence length="105" mass="12100">MKLFHQISSNLSTTLREYRRLKGLWKGPTLKKALKYTITKFEETGKLDVLLGRGRKRLSDETVEEVTFAVIERAPDSQFYSSTARTVSLDFSLPCLQSERFLDPL</sequence>
<evidence type="ECO:0008006" key="3">
    <source>
        <dbReference type="Google" id="ProtNLM"/>
    </source>
</evidence>
<evidence type="ECO:0000313" key="2">
    <source>
        <dbReference type="Proteomes" id="UP000499080"/>
    </source>
</evidence>
<keyword evidence="2" id="KW-1185">Reference proteome</keyword>
<protein>
    <recommendedName>
        <fullName evidence="3">DUF4817 domain-containing protein</fullName>
    </recommendedName>
</protein>
<reference evidence="1 2" key="1">
    <citation type="journal article" date="2019" name="Sci. Rep.">
        <title>Orb-weaving spider Araneus ventricosus genome elucidates the spidroin gene catalogue.</title>
        <authorList>
            <person name="Kono N."/>
            <person name="Nakamura H."/>
            <person name="Ohtoshi R."/>
            <person name="Moran D.A.P."/>
            <person name="Shinohara A."/>
            <person name="Yoshida Y."/>
            <person name="Fujiwara M."/>
            <person name="Mori M."/>
            <person name="Tomita M."/>
            <person name="Arakawa K."/>
        </authorList>
    </citation>
    <scope>NUCLEOTIDE SEQUENCE [LARGE SCALE GENOMIC DNA]</scope>
</reference>
<dbReference type="EMBL" id="BGPR01005360">
    <property type="protein sequence ID" value="GBN09478.1"/>
    <property type="molecule type" value="Genomic_DNA"/>
</dbReference>
<dbReference type="Proteomes" id="UP000499080">
    <property type="component" value="Unassembled WGS sequence"/>
</dbReference>
<name>A0A4Y2L4F9_ARAVE</name>
<accession>A0A4Y2L4F9</accession>
<dbReference type="AlphaFoldDB" id="A0A4Y2L4F9"/>